<accession>U4L2E4</accession>
<feature type="region of interest" description="Disordered" evidence="2">
    <location>
        <begin position="690"/>
        <end position="743"/>
    </location>
</feature>
<evidence type="ECO:0000313" key="4">
    <source>
        <dbReference type="Proteomes" id="UP000018144"/>
    </source>
</evidence>
<dbReference type="Proteomes" id="UP000018144">
    <property type="component" value="Unassembled WGS sequence"/>
</dbReference>
<evidence type="ECO:0000256" key="1">
    <source>
        <dbReference type="SAM" id="Coils"/>
    </source>
</evidence>
<keyword evidence="4" id="KW-1185">Reference proteome</keyword>
<proteinExistence type="predicted"/>
<organism evidence="3 4">
    <name type="scientific">Pyronema omphalodes (strain CBS 100304)</name>
    <name type="common">Pyronema confluens</name>
    <dbReference type="NCBI Taxonomy" id="1076935"/>
    <lineage>
        <taxon>Eukaryota</taxon>
        <taxon>Fungi</taxon>
        <taxon>Dikarya</taxon>
        <taxon>Ascomycota</taxon>
        <taxon>Pezizomycotina</taxon>
        <taxon>Pezizomycetes</taxon>
        <taxon>Pezizales</taxon>
        <taxon>Pyronemataceae</taxon>
        <taxon>Pyronema</taxon>
    </lineage>
</organism>
<reference evidence="3 4" key="1">
    <citation type="journal article" date="2013" name="PLoS Genet.">
        <title>The genome and development-dependent transcriptomes of Pyronema confluens: a window into fungal evolution.</title>
        <authorList>
            <person name="Traeger S."/>
            <person name="Altegoer F."/>
            <person name="Freitag M."/>
            <person name="Gabaldon T."/>
            <person name="Kempken F."/>
            <person name="Kumar A."/>
            <person name="Marcet-Houben M."/>
            <person name="Poggeler S."/>
            <person name="Stajich J.E."/>
            <person name="Nowrousian M."/>
        </authorList>
    </citation>
    <scope>NUCLEOTIDE SEQUENCE [LARGE SCALE GENOMIC DNA]</scope>
    <source>
        <strain evidence="4">CBS 100304</strain>
        <tissue evidence="3">Vegetative mycelium</tissue>
    </source>
</reference>
<sequence>MSFKFLEAAQQYDRAEEDVRSREEHFKGFPLMQERYQLKIKTATHELEEAKKEWNLRQDNLERGMRNAVKLETERSIEGNLRKVEKYVREVLEKHINSAASRTSAPTVAPAELEFLKREIQTLKQRQIMPVAAPSELKELRRELDQLKQKDEQREKQMQELTKQNEVRYGKFEVQAKMAQTQNQIREELDAVKSALQELKRDIPGMQKQIGLNTETINEHKKLQSRVERLETDHRKTAETVTNINTTHKAIQNQQNHVVAQHDSTQKAIENIQKNQTLFIGRQDKIEEKSTALKKAGNAMAEKQETFNKQVLELKQKQENFDKQVLDLKQKQDQFDKRASQISTRIDNTPAPVVPAPIVTSSFDPSDLVPIITSLKDYIHKISDATVNGIEPRFAEITAQISSLNISQTDTATALSAFDEKVNNLFARLQAIHNHFNTLQAAINTLKAQSESLGMGLKHCDDKLAENSTKEFAEKIATMMQQRFPNWFETGKQIQYLLSSYRAHEAKLTQQLNTISQLLNDQNAAKQIQSHLQNETAALKTLQTQLQTSHSLVVHKVKQLAAERAERQQIANTANDTNASAANAGNSIANINSAHGTPSPATPAPPGTLQLTNGTNETEAKISRLETEIQENITALSNLDETFNVFRTDMREFYDGVYEKLEGCYQAIEHLESQQLAIVSWVERGLEGAPPIPRVENPEEPEEEVPTNNQNGEGSEEGEIMDEQMQGVISSNERSGQDAMGGD</sequence>
<protein>
    <submittedName>
        <fullName evidence="3">Uncharacterized protein</fullName>
    </submittedName>
</protein>
<keyword evidence="1" id="KW-0175">Coiled coil</keyword>
<name>U4L2E4_PYROM</name>
<dbReference type="OrthoDB" id="10368880at2759"/>
<gene>
    <name evidence="3" type="ORF">PCON_06030</name>
</gene>
<feature type="coiled-coil region" evidence="1">
    <location>
        <begin position="300"/>
        <end position="334"/>
    </location>
</feature>
<evidence type="ECO:0000256" key="2">
    <source>
        <dbReference type="SAM" id="MobiDB-lite"/>
    </source>
</evidence>
<dbReference type="PANTHER" id="PTHR32114">
    <property type="entry name" value="ABC TRANSPORTER ABCH.3"/>
    <property type="match status" value="1"/>
</dbReference>
<dbReference type="EMBL" id="HF935290">
    <property type="protein sequence ID" value="CCX06443.1"/>
    <property type="molecule type" value="Genomic_DNA"/>
</dbReference>
<evidence type="ECO:0000313" key="3">
    <source>
        <dbReference type="EMBL" id="CCX06443.1"/>
    </source>
</evidence>
<dbReference type="PANTHER" id="PTHR32114:SF2">
    <property type="entry name" value="ABC TRANSPORTER ABCH.3"/>
    <property type="match status" value="1"/>
</dbReference>
<dbReference type="AlphaFoldDB" id="U4L2E4"/>
<dbReference type="OMA" id="DIREWTI"/>
<feature type="coiled-coil region" evidence="1">
    <location>
        <begin position="137"/>
        <end position="240"/>
    </location>
</feature>